<dbReference type="PANTHER" id="PTHR45913">
    <property type="entry name" value="EPM2A-INTERACTING PROTEIN 1"/>
    <property type="match status" value="1"/>
</dbReference>
<sequence>MKEKTLPQISNTTWLCDLAFLIDITGHLNDLNLKLQKQGQLVNQLYIHFIAFQNKICLLETQMRSKNCFHFSTLSIHENIECGHYAEELKLLSEQFTDRFSNIFAKYNVGDVPLHLQLELIELQEDSYLKSKFDDVELS</sequence>
<proteinExistence type="predicted"/>
<dbReference type="AlphaFoldDB" id="A0A9P0CJN2"/>
<name>A0A9P0CJN2_9CUCU</name>
<evidence type="ECO:0000313" key="2">
    <source>
        <dbReference type="Proteomes" id="UP001153636"/>
    </source>
</evidence>
<dbReference type="PANTHER" id="PTHR45913:SF5">
    <property type="entry name" value="GENERAL TRANSCRIPTION FACTOR II-I REPEAT DOMAIN-CONTAINING PROTEIN 2A-LIKE PROTEIN"/>
    <property type="match status" value="1"/>
</dbReference>
<dbReference type="EMBL" id="OV651813">
    <property type="protein sequence ID" value="CAH1099341.1"/>
    <property type="molecule type" value="Genomic_DNA"/>
</dbReference>
<gene>
    <name evidence="1" type="ORF">PSYICH_LOCUS1321</name>
</gene>
<accession>A0A9P0CJN2</accession>
<keyword evidence="2" id="KW-1185">Reference proteome</keyword>
<dbReference type="Proteomes" id="UP001153636">
    <property type="component" value="Chromosome 1"/>
</dbReference>
<dbReference type="OrthoDB" id="6744268at2759"/>
<protein>
    <submittedName>
        <fullName evidence="1">Uncharacterized protein</fullName>
    </submittedName>
</protein>
<evidence type="ECO:0000313" key="1">
    <source>
        <dbReference type="EMBL" id="CAH1099341.1"/>
    </source>
</evidence>
<organism evidence="1 2">
    <name type="scientific">Psylliodes chrysocephalus</name>
    <dbReference type="NCBI Taxonomy" id="3402493"/>
    <lineage>
        <taxon>Eukaryota</taxon>
        <taxon>Metazoa</taxon>
        <taxon>Ecdysozoa</taxon>
        <taxon>Arthropoda</taxon>
        <taxon>Hexapoda</taxon>
        <taxon>Insecta</taxon>
        <taxon>Pterygota</taxon>
        <taxon>Neoptera</taxon>
        <taxon>Endopterygota</taxon>
        <taxon>Coleoptera</taxon>
        <taxon>Polyphaga</taxon>
        <taxon>Cucujiformia</taxon>
        <taxon>Chrysomeloidea</taxon>
        <taxon>Chrysomelidae</taxon>
        <taxon>Galerucinae</taxon>
        <taxon>Alticini</taxon>
        <taxon>Psylliodes</taxon>
    </lineage>
</organism>
<reference evidence="1" key="1">
    <citation type="submission" date="2022-01" db="EMBL/GenBank/DDBJ databases">
        <authorList>
            <person name="King R."/>
        </authorList>
    </citation>
    <scope>NUCLEOTIDE SEQUENCE</scope>
</reference>